<gene>
    <name evidence="3 5" type="ORF">BDZ99DRAFT_577329</name>
</gene>
<evidence type="ECO:0000256" key="1">
    <source>
        <dbReference type="SAM" id="Coils"/>
    </source>
</evidence>
<accession>A0A6A6Y0Y1</accession>
<sequence length="478" mass="53351">MEESRYYYRLATALPDESSHTPTPDFSPRSFPKEEEPPSQTKLTRRLLLRKTKSAPQLRDDGALEWFADDSYAPQIQPQSIISNLQANNYLQPEPGLPDSHNILPDSHNFIAQTPELPPQNTPPQNLLQHQTIPAAPPPLTTPSPFSLLTPSTLTARSAALSSDTVVGLVTGSVGAAIGLAGTTAAIAQCYMTRAQTRTRRSHSPQSASACDSAIELSSLRPAQTGSSSSAEELAPLAITCHDDTCMLGDHGTEYEWRLCHWRRELEAWSWTRGLELDVREAGARAQEAENVRVAKQLAEEERMVEAEEARLDAQAEALRTRRRELREDEARSTAELAERTRALEADEGASRARVEEGVAVVVRRMVGARVEALRKQHVGLGEREIALVGAQEKLAAEEEKLNARLRAFAELVNDFDSKYSAIKLRNAKLQSELVERERVVEDQARRLNEWQMILRRVSDRTRHAIREQQLGISRRGR</sequence>
<reference evidence="3 5" key="1">
    <citation type="journal article" date="2020" name="Stud. Mycol.">
        <title>101 Dothideomycetes genomes: a test case for predicting lifestyles and emergence of pathogens.</title>
        <authorList>
            <person name="Haridas S."/>
            <person name="Albert R."/>
            <person name="Binder M."/>
            <person name="Bloem J."/>
            <person name="Labutti K."/>
            <person name="Salamov A."/>
            <person name="Andreopoulos B."/>
            <person name="Baker S."/>
            <person name="Barry K."/>
            <person name="Bills G."/>
            <person name="Bluhm B."/>
            <person name="Cannon C."/>
            <person name="Castanera R."/>
            <person name="Culley D."/>
            <person name="Daum C."/>
            <person name="Ezra D."/>
            <person name="Gonzalez J."/>
            <person name="Henrissat B."/>
            <person name="Kuo A."/>
            <person name="Liang C."/>
            <person name="Lipzen A."/>
            <person name="Lutzoni F."/>
            <person name="Magnuson J."/>
            <person name="Mondo S."/>
            <person name="Nolan M."/>
            <person name="Ohm R."/>
            <person name="Pangilinan J."/>
            <person name="Park H.-J."/>
            <person name="Ramirez L."/>
            <person name="Alfaro M."/>
            <person name="Sun H."/>
            <person name="Tritt A."/>
            <person name="Yoshinaga Y."/>
            <person name="Zwiers L.-H."/>
            <person name="Turgeon B."/>
            <person name="Goodwin S."/>
            <person name="Spatafora J."/>
            <person name="Crous P."/>
            <person name="Grigoriev I."/>
        </authorList>
    </citation>
    <scope>NUCLEOTIDE SEQUENCE</scope>
    <source>
        <strain evidence="3 5">CBS 304.34</strain>
    </source>
</reference>
<evidence type="ECO:0000313" key="3">
    <source>
        <dbReference type="EMBL" id="KAF2801885.1"/>
    </source>
</evidence>
<dbReference type="GeneID" id="54469574"/>
<keyword evidence="1" id="KW-0175">Coiled coil</keyword>
<feature type="region of interest" description="Disordered" evidence="2">
    <location>
        <begin position="10"/>
        <end position="45"/>
    </location>
</feature>
<reference evidence="5" key="2">
    <citation type="submission" date="2020-04" db="EMBL/GenBank/DDBJ databases">
        <authorList>
            <consortium name="NCBI Genome Project"/>
        </authorList>
    </citation>
    <scope>NUCLEOTIDE SEQUENCE</scope>
    <source>
        <strain evidence="5">CBS 304.34</strain>
    </source>
</reference>
<evidence type="ECO:0000313" key="5">
    <source>
        <dbReference type="RefSeq" id="XP_033568849.1"/>
    </source>
</evidence>
<name>A0A6A6Y0Y1_9PEZI</name>
<dbReference type="RefSeq" id="XP_033568849.1">
    <property type="nucleotide sequence ID" value="XM_033728681.1"/>
</dbReference>
<organism evidence="3">
    <name type="scientific">Mytilinidion resinicola</name>
    <dbReference type="NCBI Taxonomy" id="574789"/>
    <lineage>
        <taxon>Eukaryota</taxon>
        <taxon>Fungi</taxon>
        <taxon>Dikarya</taxon>
        <taxon>Ascomycota</taxon>
        <taxon>Pezizomycotina</taxon>
        <taxon>Dothideomycetes</taxon>
        <taxon>Pleosporomycetidae</taxon>
        <taxon>Mytilinidiales</taxon>
        <taxon>Mytilinidiaceae</taxon>
        <taxon>Mytilinidion</taxon>
    </lineage>
</organism>
<reference evidence="5" key="3">
    <citation type="submission" date="2025-04" db="UniProtKB">
        <authorList>
            <consortium name="RefSeq"/>
        </authorList>
    </citation>
    <scope>IDENTIFICATION</scope>
    <source>
        <strain evidence="5">CBS 304.34</strain>
    </source>
</reference>
<keyword evidence="4" id="KW-1185">Reference proteome</keyword>
<protein>
    <submittedName>
        <fullName evidence="3 5">Uncharacterized protein</fullName>
    </submittedName>
</protein>
<dbReference type="AlphaFoldDB" id="A0A6A6Y0Y1"/>
<evidence type="ECO:0000313" key="4">
    <source>
        <dbReference type="Proteomes" id="UP000504636"/>
    </source>
</evidence>
<proteinExistence type="predicted"/>
<evidence type="ECO:0000256" key="2">
    <source>
        <dbReference type="SAM" id="MobiDB-lite"/>
    </source>
</evidence>
<dbReference type="Proteomes" id="UP000504636">
    <property type="component" value="Unplaced"/>
</dbReference>
<feature type="coiled-coil region" evidence="1">
    <location>
        <begin position="284"/>
        <end position="336"/>
    </location>
</feature>
<dbReference type="EMBL" id="MU003727">
    <property type="protein sequence ID" value="KAF2801885.1"/>
    <property type="molecule type" value="Genomic_DNA"/>
</dbReference>